<dbReference type="InterPro" id="IPR016187">
    <property type="entry name" value="CTDL_fold"/>
</dbReference>
<reference evidence="2" key="1">
    <citation type="submission" date="2020-11" db="EMBL/GenBank/DDBJ databases">
        <authorList>
            <person name="Konstantinou D."/>
            <person name="Gkelis S."/>
            <person name="Popin R."/>
            <person name="Fewer D."/>
            <person name="Sivonen K."/>
        </authorList>
    </citation>
    <scope>NUCLEOTIDE SEQUENCE</scope>
    <source>
        <strain evidence="2">TAU-MAC 1115</strain>
    </source>
</reference>
<dbReference type="InterPro" id="IPR005532">
    <property type="entry name" value="SUMF_dom"/>
</dbReference>
<dbReference type="AlphaFoldDB" id="A0A947GKJ4"/>
<dbReference type="Pfam" id="PF03781">
    <property type="entry name" value="FGE-sulfatase"/>
    <property type="match status" value="1"/>
</dbReference>
<dbReference type="SUPFAM" id="SSF56436">
    <property type="entry name" value="C-type lectin-like"/>
    <property type="match status" value="1"/>
</dbReference>
<name>A0A947GKJ4_9CYAN</name>
<feature type="domain" description="Sulfatase-modifying factor enzyme-like" evidence="1">
    <location>
        <begin position="35"/>
        <end position="272"/>
    </location>
</feature>
<evidence type="ECO:0000313" key="3">
    <source>
        <dbReference type="Proteomes" id="UP000717364"/>
    </source>
</evidence>
<protein>
    <submittedName>
        <fullName evidence="2">Formylglycine-generating enzyme family protein</fullName>
    </submittedName>
</protein>
<organism evidence="2 3">
    <name type="scientific">Leptothoe spongobia TAU-MAC 1115</name>
    <dbReference type="NCBI Taxonomy" id="1967444"/>
    <lineage>
        <taxon>Bacteria</taxon>
        <taxon>Bacillati</taxon>
        <taxon>Cyanobacteriota</taxon>
        <taxon>Cyanophyceae</taxon>
        <taxon>Nodosilineales</taxon>
        <taxon>Cymatolegaceae</taxon>
        <taxon>Leptothoe</taxon>
        <taxon>Leptothoe spongobia</taxon>
    </lineage>
</organism>
<evidence type="ECO:0000313" key="2">
    <source>
        <dbReference type="EMBL" id="MBT9317484.1"/>
    </source>
</evidence>
<reference evidence="2" key="2">
    <citation type="journal article" date="2021" name="Mar. Drugs">
        <title>Genome Reduction and Secondary Metabolism of the Marine Sponge-Associated Cyanobacterium Leptothoe.</title>
        <authorList>
            <person name="Konstantinou D."/>
            <person name="Popin R.V."/>
            <person name="Fewer D.P."/>
            <person name="Sivonen K."/>
            <person name="Gkelis S."/>
        </authorList>
    </citation>
    <scope>NUCLEOTIDE SEQUENCE</scope>
    <source>
        <strain evidence="2">TAU-MAC 1115</strain>
    </source>
</reference>
<gene>
    <name evidence="2" type="ORF">IXB50_18835</name>
</gene>
<dbReference type="InterPro" id="IPR042095">
    <property type="entry name" value="SUMF_sf"/>
</dbReference>
<sequence length="276" mass="31368">MATQAESQQANTSYERRREAIQFFVEALDENLTLEMVQIPAGKFTMGSPETELERLDREGPQHDVQIEQFFMGQYPVTQAQWQFVAGVEQVERTLEANPSNFKGENHPVEQVSWYEAVEFCQRLSTHTGRNYGLPTEAEWEYACRTGTTTPFHFGNTITTEVANYNGSSYAGGPAGEPLKRTTPVDHFGIANAFGLCDMHGNVWEWCQDLWHKSYDHKITPSQDGVNLQQEQADHRVVRGGSWYSSPGKCRSASRFHFRPTTCESDLGFRVICKRP</sequence>
<dbReference type="InterPro" id="IPR051043">
    <property type="entry name" value="Sulfatase_Mod_Factor_Kinase"/>
</dbReference>
<proteinExistence type="predicted"/>
<dbReference type="PANTHER" id="PTHR23150:SF19">
    <property type="entry name" value="FORMYLGLYCINE-GENERATING ENZYME"/>
    <property type="match status" value="1"/>
</dbReference>
<dbReference type="RefSeq" id="WP_215610547.1">
    <property type="nucleotide sequence ID" value="NZ_JADOES010000048.1"/>
</dbReference>
<dbReference type="PANTHER" id="PTHR23150">
    <property type="entry name" value="SULFATASE MODIFYING FACTOR 1, 2"/>
    <property type="match status" value="1"/>
</dbReference>
<keyword evidence="3" id="KW-1185">Reference proteome</keyword>
<comment type="caution">
    <text evidence="2">The sequence shown here is derived from an EMBL/GenBank/DDBJ whole genome shotgun (WGS) entry which is preliminary data.</text>
</comment>
<accession>A0A947GKJ4</accession>
<dbReference type="EMBL" id="JADOES010000048">
    <property type="protein sequence ID" value="MBT9317484.1"/>
    <property type="molecule type" value="Genomic_DNA"/>
</dbReference>
<dbReference type="Proteomes" id="UP000717364">
    <property type="component" value="Unassembled WGS sequence"/>
</dbReference>
<dbReference type="GO" id="GO:0120147">
    <property type="term" value="F:formylglycine-generating oxidase activity"/>
    <property type="evidence" value="ECO:0007669"/>
    <property type="project" value="TreeGrafter"/>
</dbReference>
<dbReference type="Gene3D" id="3.90.1580.10">
    <property type="entry name" value="paralog of FGE (formylglycine-generating enzyme)"/>
    <property type="match status" value="1"/>
</dbReference>
<evidence type="ECO:0000259" key="1">
    <source>
        <dbReference type="Pfam" id="PF03781"/>
    </source>
</evidence>